<proteinExistence type="predicted"/>
<feature type="non-terminal residue" evidence="1">
    <location>
        <position position="1"/>
    </location>
</feature>
<evidence type="ECO:0000313" key="2">
    <source>
        <dbReference type="Proteomes" id="UP000789901"/>
    </source>
</evidence>
<reference evidence="1 2" key="1">
    <citation type="submission" date="2021-06" db="EMBL/GenBank/DDBJ databases">
        <authorList>
            <person name="Kallberg Y."/>
            <person name="Tangrot J."/>
            <person name="Rosling A."/>
        </authorList>
    </citation>
    <scope>NUCLEOTIDE SEQUENCE [LARGE SCALE GENOMIC DNA]</scope>
    <source>
        <strain evidence="1 2">120-4 pot B 10/14</strain>
    </source>
</reference>
<organism evidence="1 2">
    <name type="scientific">Gigaspora margarita</name>
    <dbReference type="NCBI Taxonomy" id="4874"/>
    <lineage>
        <taxon>Eukaryota</taxon>
        <taxon>Fungi</taxon>
        <taxon>Fungi incertae sedis</taxon>
        <taxon>Mucoromycota</taxon>
        <taxon>Glomeromycotina</taxon>
        <taxon>Glomeromycetes</taxon>
        <taxon>Diversisporales</taxon>
        <taxon>Gigasporaceae</taxon>
        <taxon>Gigaspora</taxon>
    </lineage>
</organism>
<sequence>CQHQFKSQRKVSTDEIVYLTSKRSTPTQHFTVDKNWRVKTQTFKEIKGYVSKL</sequence>
<gene>
    <name evidence="1" type="ORF">GMARGA_LOCUS36238</name>
</gene>
<evidence type="ECO:0000313" key="1">
    <source>
        <dbReference type="EMBL" id="CAG8842894.1"/>
    </source>
</evidence>
<dbReference type="EMBL" id="CAJVQB010070601">
    <property type="protein sequence ID" value="CAG8842894.1"/>
    <property type="molecule type" value="Genomic_DNA"/>
</dbReference>
<keyword evidence="2" id="KW-1185">Reference proteome</keyword>
<accession>A0ABN7WX94</accession>
<comment type="caution">
    <text evidence="1">The sequence shown here is derived from an EMBL/GenBank/DDBJ whole genome shotgun (WGS) entry which is preliminary data.</text>
</comment>
<dbReference type="Proteomes" id="UP000789901">
    <property type="component" value="Unassembled WGS sequence"/>
</dbReference>
<protein>
    <submittedName>
        <fullName evidence="1">46425_t:CDS:1</fullName>
    </submittedName>
</protein>
<name>A0ABN7WX94_GIGMA</name>
<feature type="non-terminal residue" evidence="1">
    <location>
        <position position="53"/>
    </location>
</feature>